<evidence type="ECO:0000256" key="5">
    <source>
        <dbReference type="ARBA" id="ARBA00022723"/>
    </source>
</evidence>
<dbReference type="PANTHER" id="PTHR28570">
    <property type="entry name" value="ASPARTYL AMINOPEPTIDASE"/>
    <property type="match status" value="1"/>
</dbReference>
<dbReference type="EC" id="3.4.11.-" evidence="10"/>
<dbReference type="SUPFAM" id="SSF101821">
    <property type="entry name" value="Aminopeptidase/glucanase lid domain"/>
    <property type="match status" value="1"/>
</dbReference>
<organism evidence="11 12">
    <name type="scientific">Acidilutibacter cellobiosedens</name>
    <dbReference type="NCBI Taxonomy" id="2507161"/>
    <lineage>
        <taxon>Bacteria</taxon>
        <taxon>Bacillati</taxon>
        <taxon>Bacillota</taxon>
        <taxon>Tissierellia</taxon>
        <taxon>Tissierellales</taxon>
        <taxon>Acidilutibacteraceae</taxon>
        <taxon>Acidilutibacter</taxon>
    </lineage>
</organism>
<evidence type="ECO:0000256" key="8">
    <source>
        <dbReference type="ARBA" id="ARBA00023049"/>
    </source>
</evidence>
<keyword evidence="4 9" id="KW-0645">Protease</keyword>
<dbReference type="OrthoDB" id="89722at2"/>
<evidence type="ECO:0000256" key="2">
    <source>
        <dbReference type="ARBA" id="ARBA00008290"/>
    </source>
</evidence>
<dbReference type="GO" id="GO:0004177">
    <property type="term" value="F:aminopeptidase activity"/>
    <property type="evidence" value="ECO:0007669"/>
    <property type="project" value="UniProtKB-KW"/>
</dbReference>
<dbReference type="RefSeq" id="WP_071141355.1">
    <property type="nucleotide sequence ID" value="NZ_CP035282.1"/>
</dbReference>
<evidence type="ECO:0000256" key="6">
    <source>
        <dbReference type="ARBA" id="ARBA00022801"/>
    </source>
</evidence>
<dbReference type="Gene3D" id="2.30.250.10">
    <property type="entry name" value="Aminopeptidase i, Domain 2"/>
    <property type="match status" value="1"/>
</dbReference>
<evidence type="ECO:0000256" key="10">
    <source>
        <dbReference type="RuleBase" id="RU004387"/>
    </source>
</evidence>
<keyword evidence="7 9" id="KW-0862">Zinc</keyword>
<dbReference type="GO" id="GO:0006508">
    <property type="term" value="P:proteolysis"/>
    <property type="evidence" value="ECO:0007669"/>
    <property type="project" value="UniProtKB-KW"/>
</dbReference>
<dbReference type="PANTHER" id="PTHR28570:SF2">
    <property type="entry name" value="M18 FAMILY AMINOPEPTIDASE 1-RELATED"/>
    <property type="match status" value="1"/>
</dbReference>
<dbReference type="KEGG" id="spoa:EQM13_12330"/>
<evidence type="ECO:0000256" key="7">
    <source>
        <dbReference type="ARBA" id="ARBA00022833"/>
    </source>
</evidence>
<dbReference type="GO" id="GO:0008237">
    <property type="term" value="F:metallopeptidase activity"/>
    <property type="evidence" value="ECO:0007669"/>
    <property type="project" value="UniProtKB-KW"/>
</dbReference>
<dbReference type="GO" id="GO:0008270">
    <property type="term" value="F:zinc ion binding"/>
    <property type="evidence" value="ECO:0007669"/>
    <property type="project" value="InterPro"/>
</dbReference>
<dbReference type="GO" id="GO:0005737">
    <property type="term" value="C:cytoplasm"/>
    <property type="evidence" value="ECO:0007669"/>
    <property type="project" value="UniProtKB-ARBA"/>
</dbReference>
<dbReference type="InterPro" id="IPR001948">
    <property type="entry name" value="Peptidase_M18"/>
</dbReference>
<dbReference type="PRINTS" id="PR00932">
    <property type="entry name" value="AMINO1PTASE"/>
</dbReference>
<protein>
    <recommendedName>
        <fullName evidence="10">M18 family aminopeptidase</fullName>
        <ecNumber evidence="10">3.4.11.-</ecNumber>
    </recommendedName>
</protein>
<dbReference type="SUPFAM" id="SSF53187">
    <property type="entry name" value="Zn-dependent exopeptidases"/>
    <property type="match status" value="1"/>
</dbReference>
<evidence type="ECO:0000256" key="4">
    <source>
        <dbReference type="ARBA" id="ARBA00022670"/>
    </source>
</evidence>
<dbReference type="Proteomes" id="UP000287969">
    <property type="component" value="Chromosome"/>
</dbReference>
<evidence type="ECO:0000256" key="3">
    <source>
        <dbReference type="ARBA" id="ARBA00022438"/>
    </source>
</evidence>
<proteinExistence type="inferred from homology"/>
<dbReference type="InterPro" id="IPR023358">
    <property type="entry name" value="Peptidase_M18_dom2"/>
</dbReference>
<keyword evidence="3 9" id="KW-0031">Aminopeptidase</keyword>
<keyword evidence="6 9" id="KW-0378">Hydrolase</keyword>
<evidence type="ECO:0000313" key="12">
    <source>
        <dbReference type="Proteomes" id="UP000287969"/>
    </source>
</evidence>
<evidence type="ECO:0000313" key="11">
    <source>
        <dbReference type="EMBL" id="QAT62291.1"/>
    </source>
</evidence>
<sequence>MSEKSKGKMLQEELFLKHKNTWEYVEEDEFNKIFQMGEDYKEFLNVGKTERKATKEIIRRAEEKGFKPLEKILETGKKIKAGDKIYFNNKNKGVALFVIGKEDMEKGMNIIGSHIDSPRLDLKQAPLYEDSNLALLKTHYYGGIKKYQWVSIPLSLHGIVIKKNGEEIEVEIGEDEKDPVFLITDLLIHLAKDQMAKTLDEGIAGEGLNIIAGSIPYKEKDLDNKIKLNILNTLYQKYGITESDFLTAEIEAVPSGKARDVGLDRGLISSYGHDDRVCAYTSLKAILDMDIPERTSVGLFVDKEEIGSVGSTGMHSQFFENAVAEILGKDSNLIKFKRTLSNSRMLSADVAAGFDPNYPEAFEKNNSAVVGNGISLIKYTGSRGKGGSNDANAEFIGYVSRIFDENKVVWQTGELGKTDQGGGGTIAYILANYGMDVVDCGVPVLSMHAPYEIVSKGDVYETYKGYKYFYLSK</sequence>
<dbReference type="Pfam" id="PF02127">
    <property type="entry name" value="Peptidase_M18"/>
    <property type="match status" value="1"/>
</dbReference>
<dbReference type="EMBL" id="CP035282">
    <property type="protein sequence ID" value="QAT62291.1"/>
    <property type="molecule type" value="Genomic_DNA"/>
</dbReference>
<name>A0A410QE74_9FIRM</name>
<comment type="similarity">
    <text evidence="2 9">Belongs to the peptidase M18 family.</text>
</comment>
<dbReference type="AlphaFoldDB" id="A0A410QE74"/>
<keyword evidence="5 9" id="KW-0479">Metal-binding</keyword>
<accession>A0A410QE74</accession>
<evidence type="ECO:0000256" key="9">
    <source>
        <dbReference type="RuleBase" id="RU004386"/>
    </source>
</evidence>
<keyword evidence="8 9" id="KW-0482">Metalloprotease</keyword>
<evidence type="ECO:0000256" key="1">
    <source>
        <dbReference type="ARBA" id="ARBA00001947"/>
    </source>
</evidence>
<reference evidence="12" key="1">
    <citation type="submission" date="2019-01" db="EMBL/GenBank/DDBJ databases">
        <title>Draft genomes of a novel of Sporanaerobacter strains.</title>
        <authorList>
            <person name="Ma S."/>
        </authorList>
    </citation>
    <scope>NUCLEOTIDE SEQUENCE [LARGE SCALE GENOMIC DNA]</scope>
    <source>
        <strain evidence="12">NJN-17</strain>
    </source>
</reference>
<comment type="cofactor">
    <cofactor evidence="1 10">
        <name>Zn(2+)</name>
        <dbReference type="ChEBI" id="CHEBI:29105"/>
    </cofactor>
</comment>
<gene>
    <name evidence="11" type="ORF">EQM13_12330</name>
</gene>
<keyword evidence="12" id="KW-1185">Reference proteome</keyword>
<dbReference type="NCBIfam" id="NF002600">
    <property type="entry name" value="PRK02256.1"/>
    <property type="match status" value="1"/>
</dbReference>
<dbReference type="Gene3D" id="3.40.630.10">
    <property type="entry name" value="Zn peptidases"/>
    <property type="match status" value="1"/>
</dbReference>